<evidence type="ECO:0000313" key="3">
    <source>
        <dbReference type="Proteomes" id="UP000801428"/>
    </source>
</evidence>
<reference evidence="2" key="1">
    <citation type="submission" date="2019-04" db="EMBL/GenBank/DDBJ databases">
        <title>Sequencing of skin fungus with MAO and IRED activity.</title>
        <authorList>
            <person name="Marsaioli A.J."/>
            <person name="Bonatto J.M.C."/>
            <person name="Reis Junior O."/>
        </authorList>
    </citation>
    <scope>NUCLEOTIDE SEQUENCE</scope>
    <source>
        <strain evidence="2">30M1</strain>
    </source>
</reference>
<evidence type="ECO:0008006" key="4">
    <source>
        <dbReference type="Google" id="ProtNLM"/>
    </source>
</evidence>
<feature type="transmembrane region" description="Helical" evidence="1">
    <location>
        <begin position="207"/>
        <end position="228"/>
    </location>
</feature>
<feature type="transmembrane region" description="Helical" evidence="1">
    <location>
        <begin position="172"/>
        <end position="195"/>
    </location>
</feature>
<dbReference type="AlphaFoldDB" id="A0A9P4WB14"/>
<keyword evidence="3" id="KW-1185">Reference proteome</keyword>
<sequence length="245" mass="26511">MSNFNNATFYNAASQIFAEAVLQALSAYYMIATVAYGREHDFYSPTIAKLKMLPSAHHIYTGAIIWLIVCLVTIVLLVQALWPKGSILSSELSTLPDSTGVSKPKRAPLHGARAAIAAFNTYWADLVHAAARHIISKTRDVENTPLLCKQTSYGTLSTEPTQLVLHVVTVKLVLIAVISTGLLTVAQGLFWIGFVGLGMEGYCPPQLGLLTAIWASFSTLGAIVPTVLTRPFPNPFAAPPRPSFR</sequence>
<keyword evidence="1" id="KW-0472">Membrane</keyword>
<comment type="caution">
    <text evidence="2">The sequence shown here is derived from an EMBL/GenBank/DDBJ whole genome shotgun (WGS) entry which is preliminary data.</text>
</comment>
<name>A0A9P4WB14_CURKU</name>
<feature type="transmembrane region" description="Helical" evidence="1">
    <location>
        <begin position="20"/>
        <end position="38"/>
    </location>
</feature>
<dbReference type="Proteomes" id="UP000801428">
    <property type="component" value="Unassembled WGS sequence"/>
</dbReference>
<dbReference type="EMBL" id="SWKU01000014">
    <property type="protein sequence ID" value="KAF3000744.1"/>
    <property type="molecule type" value="Genomic_DNA"/>
</dbReference>
<gene>
    <name evidence="2" type="ORF">E8E13_004135</name>
</gene>
<evidence type="ECO:0000256" key="1">
    <source>
        <dbReference type="SAM" id="Phobius"/>
    </source>
</evidence>
<protein>
    <recommendedName>
        <fullName evidence="4">Transmembrane protein</fullName>
    </recommendedName>
</protein>
<organism evidence="2 3">
    <name type="scientific">Curvularia kusanoi</name>
    <name type="common">Cochliobolus kusanoi</name>
    <dbReference type="NCBI Taxonomy" id="90978"/>
    <lineage>
        <taxon>Eukaryota</taxon>
        <taxon>Fungi</taxon>
        <taxon>Dikarya</taxon>
        <taxon>Ascomycota</taxon>
        <taxon>Pezizomycotina</taxon>
        <taxon>Dothideomycetes</taxon>
        <taxon>Pleosporomycetidae</taxon>
        <taxon>Pleosporales</taxon>
        <taxon>Pleosporineae</taxon>
        <taxon>Pleosporaceae</taxon>
        <taxon>Curvularia</taxon>
    </lineage>
</organism>
<proteinExistence type="predicted"/>
<accession>A0A9P4WB14</accession>
<dbReference type="OrthoDB" id="3525430at2759"/>
<keyword evidence="1" id="KW-0812">Transmembrane</keyword>
<keyword evidence="1" id="KW-1133">Transmembrane helix</keyword>
<evidence type="ECO:0000313" key="2">
    <source>
        <dbReference type="EMBL" id="KAF3000744.1"/>
    </source>
</evidence>
<feature type="transmembrane region" description="Helical" evidence="1">
    <location>
        <begin position="59"/>
        <end position="82"/>
    </location>
</feature>